<dbReference type="Gene3D" id="3.60.21.10">
    <property type="match status" value="1"/>
</dbReference>
<dbReference type="PANTHER" id="PTHR42988">
    <property type="entry name" value="PHOSPHOHYDROLASE"/>
    <property type="match status" value="1"/>
</dbReference>
<accession>A0ABV6HNT1</accession>
<dbReference type="InterPro" id="IPR050884">
    <property type="entry name" value="CNP_phosphodiesterase-III"/>
</dbReference>
<keyword evidence="3" id="KW-0408">Iron</keyword>
<comment type="similarity">
    <text evidence="4">Belongs to the cyclic nucleotide phosphodiesterase class-III family.</text>
</comment>
<dbReference type="InterPro" id="IPR029052">
    <property type="entry name" value="Metallo-depent_PP-like"/>
</dbReference>
<dbReference type="GO" id="GO:0016787">
    <property type="term" value="F:hydrolase activity"/>
    <property type="evidence" value="ECO:0007669"/>
    <property type="project" value="UniProtKB-KW"/>
</dbReference>
<dbReference type="EMBL" id="JBHLWO010000002">
    <property type="protein sequence ID" value="MFC0320559.1"/>
    <property type="molecule type" value="Genomic_DNA"/>
</dbReference>
<keyword evidence="1" id="KW-0479">Metal-binding</keyword>
<reference evidence="6 7" key="1">
    <citation type="submission" date="2024-09" db="EMBL/GenBank/DDBJ databases">
        <authorList>
            <person name="Sun Q."/>
            <person name="Mori K."/>
        </authorList>
    </citation>
    <scope>NUCLEOTIDE SEQUENCE [LARGE SCALE GENOMIC DNA]</scope>
    <source>
        <strain evidence="6 7">CCM 7765</strain>
    </source>
</reference>
<evidence type="ECO:0000256" key="1">
    <source>
        <dbReference type="ARBA" id="ARBA00022723"/>
    </source>
</evidence>
<gene>
    <name evidence="6" type="ORF">ACFFI0_19695</name>
</gene>
<organism evidence="6 7">
    <name type="scientific">Olivibacter oleidegradans</name>
    <dbReference type="NCBI Taxonomy" id="760123"/>
    <lineage>
        <taxon>Bacteria</taxon>
        <taxon>Pseudomonadati</taxon>
        <taxon>Bacteroidota</taxon>
        <taxon>Sphingobacteriia</taxon>
        <taxon>Sphingobacteriales</taxon>
        <taxon>Sphingobacteriaceae</taxon>
        <taxon>Olivibacter</taxon>
    </lineage>
</organism>
<keyword evidence="2 6" id="KW-0378">Hydrolase</keyword>
<dbReference type="Pfam" id="PF00149">
    <property type="entry name" value="Metallophos"/>
    <property type="match status" value="1"/>
</dbReference>
<feature type="domain" description="Calcineurin-like phosphoesterase" evidence="5">
    <location>
        <begin position="4"/>
        <end position="183"/>
    </location>
</feature>
<evidence type="ECO:0000259" key="5">
    <source>
        <dbReference type="Pfam" id="PF00149"/>
    </source>
</evidence>
<comment type="caution">
    <text evidence="6">The sequence shown here is derived from an EMBL/GenBank/DDBJ whole genome shotgun (WGS) entry which is preliminary data.</text>
</comment>
<evidence type="ECO:0000313" key="6">
    <source>
        <dbReference type="EMBL" id="MFC0320559.1"/>
    </source>
</evidence>
<dbReference type="InterPro" id="IPR004843">
    <property type="entry name" value="Calcineurin-like_PHP"/>
</dbReference>
<dbReference type="EC" id="3.1.-.-" evidence="6"/>
<protein>
    <submittedName>
        <fullName evidence="6">Metallophosphoesterase family protein</fullName>
        <ecNumber evidence="6">3.1.-.-</ecNumber>
    </submittedName>
</protein>
<evidence type="ECO:0000256" key="2">
    <source>
        <dbReference type="ARBA" id="ARBA00022801"/>
    </source>
</evidence>
<name>A0ABV6HNT1_9SPHI</name>
<proteinExistence type="inferred from homology"/>
<dbReference type="RefSeq" id="WP_130856759.1">
    <property type="nucleotide sequence ID" value="NZ_JBHLWO010000002.1"/>
</dbReference>
<evidence type="ECO:0000313" key="7">
    <source>
        <dbReference type="Proteomes" id="UP001589774"/>
    </source>
</evidence>
<evidence type="ECO:0000256" key="3">
    <source>
        <dbReference type="ARBA" id="ARBA00023004"/>
    </source>
</evidence>
<keyword evidence="7" id="KW-1185">Reference proteome</keyword>
<evidence type="ECO:0000256" key="4">
    <source>
        <dbReference type="ARBA" id="ARBA00025742"/>
    </source>
</evidence>
<dbReference type="SUPFAM" id="SSF56300">
    <property type="entry name" value="Metallo-dependent phosphatases"/>
    <property type="match status" value="1"/>
</dbReference>
<sequence length="239" mass="27339">MHKKIAFLTDTHLGEQFTLDQGVDGVRNLEAVLNDVRSKGITEVICGGDIGDPKVNAQFIKLFDVPQIRFRLILGNHDKFHEVIKHFHVDAQFVDNELFYSEKVGQFKYVFMDSSSGSISRGQQEWLKTQLVDEQQVVIFIHHPLLKVNTPVDDEYPLSDRETIVDLLTQSASKICICCGHYHMADSQVYRNINQYVSPAVSYQFVKNASQIEIDNKRLGYSIIEINDDDIAIHPVFLR</sequence>
<dbReference type="PANTHER" id="PTHR42988:SF2">
    <property type="entry name" value="CYCLIC NUCLEOTIDE PHOSPHODIESTERASE CBUA0032-RELATED"/>
    <property type="match status" value="1"/>
</dbReference>
<dbReference type="Proteomes" id="UP001589774">
    <property type="component" value="Unassembled WGS sequence"/>
</dbReference>